<dbReference type="STRING" id="272633.gene:10731145"/>
<protein>
    <recommendedName>
        <fullName evidence="3">DNA processing protein</fullName>
    </recommendedName>
</protein>
<dbReference type="HOGENOM" id="CLU_1516287_0_0_14"/>
<evidence type="ECO:0008006" key="3">
    <source>
        <dbReference type="Google" id="ProtNLM"/>
    </source>
</evidence>
<dbReference type="KEGG" id="mpe:MYPE540"/>
<gene>
    <name evidence="1" type="ordered locus">MYPE540</name>
</gene>
<reference evidence="1 2" key="1">
    <citation type="journal article" date="2002" name="Nucleic Acids Res.">
        <title>The complete genomic sequence of Mycoplasma penetrans, an intracellular bacterial pathogen in humans.</title>
        <authorList>
            <person name="Sasaki Y."/>
            <person name="Ishikawa J."/>
            <person name="Yamashita A."/>
            <person name="Oshima K."/>
            <person name="Kenri T."/>
            <person name="Furuya K."/>
            <person name="Yoshino C."/>
            <person name="Horino A."/>
            <person name="Shiba T."/>
            <person name="Sasaki T."/>
            <person name="Hattori M."/>
        </authorList>
    </citation>
    <scope>NUCLEOTIDE SEQUENCE [LARGE SCALE GENOMIC DNA]</scope>
    <source>
        <strain evidence="1 2">HF-2</strain>
    </source>
</reference>
<keyword evidence="2" id="KW-1185">Reference proteome</keyword>
<name>Q8EWZ6_MALP2</name>
<dbReference type="InParanoid" id="Q8EWZ6"/>
<dbReference type="Proteomes" id="UP000002522">
    <property type="component" value="Chromosome"/>
</dbReference>
<organism evidence="1 2">
    <name type="scientific">Malacoplasma penetrans (strain HF-2)</name>
    <name type="common">Mycoplasma penetrans</name>
    <dbReference type="NCBI Taxonomy" id="272633"/>
    <lineage>
        <taxon>Bacteria</taxon>
        <taxon>Bacillati</taxon>
        <taxon>Mycoplasmatota</taxon>
        <taxon>Mycoplasmoidales</taxon>
        <taxon>Mycoplasmoidaceae</taxon>
        <taxon>Malacoplasma</taxon>
    </lineage>
</organism>
<dbReference type="Gene3D" id="3.40.50.450">
    <property type="match status" value="1"/>
</dbReference>
<dbReference type="AlphaFoldDB" id="Q8EWZ6"/>
<dbReference type="EMBL" id="BA000026">
    <property type="protein sequence ID" value="BAC43844.1"/>
    <property type="molecule type" value="Genomic_DNA"/>
</dbReference>
<proteinExistence type="predicted"/>
<evidence type="ECO:0000313" key="1">
    <source>
        <dbReference type="EMBL" id="BAC43844.1"/>
    </source>
</evidence>
<evidence type="ECO:0000313" key="2">
    <source>
        <dbReference type="Proteomes" id="UP000002522"/>
    </source>
</evidence>
<accession>Q8EWZ6</accession>
<dbReference type="eggNOG" id="COG0758">
    <property type="taxonomic scope" value="Bacteria"/>
</dbReference>
<sequence>MRDILLYFAVKYSGCWERIYQAFAEREVTKIDEINKVKSENPDNWIALIDENYPEEFKYVIKPPFVIFLKGNKKLLSRFKNKFVMLNNFYGDANLDWVKKDFNNDEWKEKINKSVFMIDYTNKDIIESLLELNANIIAVNTKCDEDIKKEKLYKSIIKSNNLVISYGLKNLNEQLLN</sequence>
<dbReference type="RefSeq" id="WP_011076880.1">
    <property type="nucleotide sequence ID" value="NC_004432.1"/>
</dbReference>